<keyword evidence="10" id="KW-1185">Reference proteome</keyword>
<dbReference type="PANTHER" id="PTHR13604:SF0">
    <property type="entry name" value="ABASIC SITE PROCESSING PROTEIN HMCES"/>
    <property type="match status" value="1"/>
</dbReference>
<dbReference type="InterPro" id="IPR003738">
    <property type="entry name" value="SRAP"/>
</dbReference>
<dbReference type="Pfam" id="PF02586">
    <property type="entry name" value="SRAP"/>
    <property type="match status" value="1"/>
</dbReference>
<keyword evidence="3" id="KW-0227">DNA damage</keyword>
<reference evidence="9 10" key="1">
    <citation type="journal article" date="2016" name="C (Basel)">
        <title>Selective Growth of and Electricity Production by Marine Exoelectrogenic Bacteria in Self-Aggregated Hydrogel of Microbially Reduced Graphene Oxide.</title>
        <authorList>
            <person name="Yoshida N."/>
            <person name="Goto Y."/>
            <person name="Miyata Y."/>
        </authorList>
    </citation>
    <scope>NUCLEOTIDE SEQUENCE [LARGE SCALE GENOMIC DNA]</scope>
    <source>
        <strain evidence="9 10">NIT-T3</strain>
    </source>
</reference>
<evidence type="ECO:0000256" key="6">
    <source>
        <dbReference type="ARBA" id="ARBA00023125"/>
    </source>
</evidence>
<sequence length="226" mass="25752">MCGRFSLSLDFADLLEYFQIAGSPPPFSPRYNVAPSQQVPAIRTEQGARRLVMLRWGLVPFWAEDPRIGYRMINARAETAHRLPAFRAAFRKRRCIIPAGGFFEWRRQGRQKLPFHIFRRDGRPLALAGLWESWRDEQQGREIESCTILTTAANRLLAELHERMPVILEPADLARWLDPEQSSPAPLATLLRPAREGVLDMYPVSDYVNKPQNEGARCIAPAEVSG</sequence>
<dbReference type="RefSeq" id="WP_221249298.1">
    <property type="nucleotide sequence ID" value="NZ_AP024355.1"/>
</dbReference>
<evidence type="ECO:0000256" key="7">
    <source>
        <dbReference type="ARBA" id="ARBA00023239"/>
    </source>
</evidence>
<evidence type="ECO:0000256" key="5">
    <source>
        <dbReference type="ARBA" id="ARBA00023124"/>
    </source>
</evidence>
<dbReference type="Proteomes" id="UP001319827">
    <property type="component" value="Chromosome"/>
</dbReference>
<evidence type="ECO:0000313" key="10">
    <source>
        <dbReference type="Proteomes" id="UP001319827"/>
    </source>
</evidence>
<gene>
    <name evidence="9" type="ORF">DESUT3_29730</name>
</gene>
<dbReference type="EMBL" id="AP024355">
    <property type="protein sequence ID" value="BCR05904.1"/>
    <property type="molecule type" value="Genomic_DNA"/>
</dbReference>
<keyword evidence="2 8" id="KW-0645">Protease</keyword>
<dbReference type="InterPro" id="IPR036590">
    <property type="entry name" value="SRAP-like"/>
</dbReference>
<evidence type="ECO:0000313" key="9">
    <source>
        <dbReference type="EMBL" id="BCR05904.1"/>
    </source>
</evidence>
<proteinExistence type="inferred from homology"/>
<keyword evidence="7" id="KW-0456">Lyase</keyword>
<dbReference type="PANTHER" id="PTHR13604">
    <property type="entry name" value="DC12-RELATED"/>
    <property type="match status" value="1"/>
</dbReference>
<keyword evidence="4 8" id="KW-0378">Hydrolase</keyword>
<reference evidence="9 10" key="2">
    <citation type="journal article" date="2021" name="Int. J. Syst. Evol. Microbiol.">
        <title>Isolation and Polyphasic Characterization of Desulfuromonas versatilis sp. Nov., an Electrogenic Bacteria Capable of Versatile Metabolism Isolated from a Graphene Oxide-Reducing Enrichment Culture.</title>
        <authorList>
            <person name="Xie L."/>
            <person name="Yoshida N."/>
            <person name="Ishii S."/>
            <person name="Meng L."/>
        </authorList>
    </citation>
    <scope>NUCLEOTIDE SEQUENCE [LARGE SCALE GENOMIC DNA]</scope>
    <source>
        <strain evidence="9 10">NIT-T3</strain>
    </source>
</reference>
<accession>A0ABN6E265</accession>
<keyword evidence="5" id="KW-0190">Covalent protein-DNA linkage</keyword>
<dbReference type="EC" id="3.4.-.-" evidence="8"/>
<evidence type="ECO:0000256" key="4">
    <source>
        <dbReference type="ARBA" id="ARBA00022801"/>
    </source>
</evidence>
<protein>
    <recommendedName>
        <fullName evidence="8">Abasic site processing protein</fullName>
        <ecNumber evidence="8">3.4.-.-</ecNumber>
    </recommendedName>
</protein>
<comment type="similarity">
    <text evidence="1 8">Belongs to the SOS response-associated peptidase family.</text>
</comment>
<evidence type="ECO:0000256" key="8">
    <source>
        <dbReference type="RuleBase" id="RU364100"/>
    </source>
</evidence>
<organism evidence="9 10">
    <name type="scientific">Desulfuromonas versatilis</name>
    <dbReference type="NCBI Taxonomy" id="2802975"/>
    <lineage>
        <taxon>Bacteria</taxon>
        <taxon>Pseudomonadati</taxon>
        <taxon>Thermodesulfobacteriota</taxon>
        <taxon>Desulfuromonadia</taxon>
        <taxon>Desulfuromonadales</taxon>
        <taxon>Desulfuromonadaceae</taxon>
        <taxon>Desulfuromonas</taxon>
    </lineage>
</organism>
<name>A0ABN6E265_9BACT</name>
<keyword evidence="6" id="KW-0238">DNA-binding</keyword>
<evidence type="ECO:0000256" key="1">
    <source>
        <dbReference type="ARBA" id="ARBA00008136"/>
    </source>
</evidence>
<dbReference type="Gene3D" id="3.90.1680.10">
    <property type="entry name" value="SOS response associated peptidase-like"/>
    <property type="match status" value="1"/>
</dbReference>
<evidence type="ECO:0000256" key="2">
    <source>
        <dbReference type="ARBA" id="ARBA00022670"/>
    </source>
</evidence>
<evidence type="ECO:0000256" key="3">
    <source>
        <dbReference type="ARBA" id="ARBA00022763"/>
    </source>
</evidence>
<dbReference type="SUPFAM" id="SSF143081">
    <property type="entry name" value="BB1717-like"/>
    <property type="match status" value="1"/>
</dbReference>